<dbReference type="InterPro" id="IPR005467">
    <property type="entry name" value="His_kinase_dom"/>
</dbReference>
<evidence type="ECO:0000313" key="16">
    <source>
        <dbReference type="Proteomes" id="UP000294593"/>
    </source>
</evidence>
<keyword evidence="8 13" id="KW-0812">Transmembrane</keyword>
<dbReference type="Gene3D" id="3.30.565.10">
    <property type="entry name" value="Histidine kinase-like ATPase, C-terminal domain"/>
    <property type="match status" value="1"/>
</dbReference>
<keyword evidence="12 13" id="KW-0472">Membrane</keyword>
<comment type="caution">
    <text evidence="15">The sequence shown here is derived from an EMBL/GenBank/DDBJ whole genome shotgun (WGS) entry which is preliminary data.</text>
</comment>
<dbReference type="SMART" id="SM00388">
    <property type="entry name" value="HisKA"/>
    <property type="match status" value="1"/>
</dbReference>
<dbReference type="PROSITE" id="PS50109">
    <property type="entry name" value="HIS_KIN"/>
    <property type="match status" value="1"/>
</dbReference>
<reference evidence="15 16" key="1">
    <citation type="submission" date="2019-03" db="EMBL/GenBank/DDBJ databases">
        <title>Genomic Encyclopedia of Type Strains, Phase IV (KMG-IV): sequencing the most valuable type-strain genomes for metagenomic binning, comparative biology and taxonomic classification.</title>
        <authorList>
            <person name="Goeker M."/>
        </authorList>
    </citation>
    <scope>NUCLEOTIDE SEQUENCE [LARGE SCALE GENOMIC DNA]</scope>
    <source>
        <strain evidence="15 16">DSM 11901</strain>
    </source>
</reference>
<dbReference type="InterPro" id="IPR004358">
    <property type="entry name" value="Sig_transdc_His_kin-like_C"/>
</dbReference>
<dbReference type="RefSeq" id="WP_133606314.1">
    <property type="nucleotide sequence ID" value="NZ_SNXW01000001.1"/>
</dbReference>
<keyword evidence="16" id="KW-1185">Reference proteome</keyword>
<dbReference type="Proteomes" id="UP000294593">
    <property type="component" value="Unassembled WGS sequence"/>
</dbReference>
<gene>
    <name evidence="15" type="ORF">EV672_101749</name>
</gene>
<dbReference type="InterPro" id="IPR003594">
    <property type="entry name" value="HATPase_dom"/>
</dbReference>
<comment type="catalytic activity">
    <reaction evidence="1">
        <text>ATP + protein L-histidine = ADP + protein N-phospho-L-histidine.</text>
        <dbReference type="EC" id="2.7.13.3"/>
    </reaction>
</comment>
<dbReference type="PRINTS" id="PR00344">
    <property type="entry name" value="BCTRLSENSOR"/>
</dbReference>
<evidence type="ECO:0000256" key="9">
    <source>
        <dbReference type="ARBA" id="ARBA00022777"/>
    </source>
</evidence>
<dbReference type="OrthoDB" id="9804645at2"/>
<keyword evidence="9 15" id="KW-0418">Kinase</keyword>
<evidence type="ECO:0000256" key="5">
    <source>
        <dbReference type="ARBA" id="ARBA00022519"/>
    </source>
</evidence>
<dbReference type="SUPFAM" id="SSF55874">
    <property type="entry name" value="ATPase domain of HSP90 chaperone/DNA topoisomerase II/histidine kinase"/>
    <property type="match status" value="1"/>
</dbReference>
<dbReference type="InterPro" id="IPR050980">
    <property type="entry name" value="2C_sensor_his_kinase"/>
</dbReference>
<feature type="transmembrane region" description="Helical" evidence="13">
    <location>
        <begin position="13"/>
        <end position="37"/>
    </location>
</feature>
<sequence length="471" mass="50196">MTLWPRALMPSTLLGRVLLVVCGGLALAHALTLLILLRERGEQGLAMMQAYVGRDVAASVAVLDHLPAPERAAWLPRLARANYRYQLLDDTGSGASTRPANTPVRHPLAEPVRQAVAAELGPQRVGPISEAAGTSPAQLTLPLKLRDGHTLLLQLTPPRPMVSATTVGLLLAQMLALIAAAWGVVRVAVRPLQHLAHTAEDIQPDGPERVNTAGPPRTLPTLPTEVAQATRALQALQTRVQAHVQERTQLLAAISHDLQTPLTRMRLRTEQVADAELRTRLLADLDGMSALVAEGLAYARSTHAHQEAPCAVDLPALLDALVCDAQDAGHDVRLHTDAPDLPPLHTRVQALRRVVGNLLDNALKYGESRPVTVTLSTGPGTAQRIHITVDDAGPGIPEADLLAVLQPFHRVDASRNRDHRHSGGTGLGLAIAQQLSLALGGELTLANRPEGGLRARLALGQAQSLGQQDSR</sequence>
<dbReference type="GO" id="GO:0000155">
    <property type="term" value="F:phosphorelay sensor kinase activity"/>
    <property type="evidence" value="ECO:0007669"/>
    <property type="project" value="InterPro"/>
</dbReference>
<keyword evidence="7" id="KW-0808">Transferase</keyword>
<dbReference type="CDD" id="cd00082">
    <property type="entry name" value="HisKA"/>
    <property type="match status" value="1"/>
</dbReference>
<evidence type="ECO:0000256" key="12">
    <source>
        <dbReference type="ARBA" id="ARBA00023136"/>
    </source>
</evidence>
<evidence type="ECO:0000256" key="8">
    <source>
        <dbReference type="ARBA" id="ARBA00022692"/>
    </source>
</evidence>
<dbReference type="PANTHER" id="PTHR44936:SF5">
    <property type="entry name" value="SENSOR HISTIDINE KINASE ENVZ"/>
    <property type="match status" value="1"/>
</dbReference>
<dbReference type="PANTHER" id="PTHR44936">
    <property type="entry name" value="SENSOR PROTEIN CREC"/>
    <property type="match status" value="1"/>
</dbReference>
<dbReference type="GO" id="GO:0005886">
    <property type="term" value="C:plasma membrane"/>
    <property type="evidence" value="ECO:0007669"/>
    <property type="project" value="UniProtKB-SubCell"/>
</dbReference>
<evidence type="ECO:0000259" key="14">
    <source>
        <dbReference type="PROSITE" id="PS50109"/>
    </source>
</evidence>
<proteinExistence type="predicted"/>
<organism evidence="15 16">
    <name type="scientific">Aquabacterium commune</name>
    <dbReference type="NCBI Taxonomy" id="70586"/>
    <lineage>
        <taxon>Bacteria</taxon>
        <taxon>Pseudomonadati</taxon>
        <taxon>Pseudomonadota</taxon>
        <taxon>Betaproteobacteria</taxon>
        <taxon>Burkholderiales</taxon>
        <taxon>Aquabacterium</taxon>
    </lineage>
</organism>
<keyword evidence="4" id="KW-1003">Cell membrane</keyword>
<comment type="subcellular location">
    <subcellularLocation>
        <location evidence="2">Cell inner membrane</location>
        <topology evidence="2">Multi-pass membrane protein</topology>
    </subcellularLocation>
</comment>
<evidence type="ECO:0000256" key="7">
    <source>
        <dbReference type="ARBA" id="ARBA00022679"/>
    </source>
</evidence>
<accession>A0A4R6RRN8</accession>
<evidence type="ECO:0000256" key="4">
    <source>
        <dbReference type="ARBA" id="ARBA00022475"/>
    </source>
</evidence>
<keyword evidence="10 13" id="KW-1133">Transmembrane helix</keyword>
<dbReference type="InterPro" id="IPR036890">
    <property type="entry name" value="HATPase_C_sf"/>
</dbReference>
<evidence type="ECO:0000256" key="10">
    <source>
        <dbReference type="ARBA" id="ARBA00022989"/>
    </source>
</evidence>
<keyword evidence="5" id="KW-0997">Cell inner membrane</keyword>
<dbReference type="Pfam" id="PF02518">
    <property type="entry name" value="HATPase_c"/>
    <property type="match status" value="1"/>
</dbReference>
<evidence type="ECO:0000256" key="13">
    <source>
        <dbReference type="SAM" id="Phobius"/>
    </source>
</evidence>
<dbReference type="Gene3D" id="1.10.287.130">
    <property type="match status" value="1"/>
</dbReference>
<feature type="transmembrane region" description="Helical" evidence="13">
    <location>
        <begin position="161"/>
        <end position="185"/>
    </location>
</feature>
<evidence type="ECO:0000256" key="3">
    <source>
        <dbReference type="ARBA" id="ARBA00012438"/>
    </source>
</evidence>
<keyword evidence="6" id="KW-0597">Phosphoprotein</keyword>
<protein>
    <recommendedName>
        <fullName evidence="3">histidine kinase</fullName>
        <ecNumber evidence="3">2.7.13.3</ecNumber>
    </recommendedName>
</protein>
<evidence type="ECO:0000256" key="11">
    <source>
        <dbReference type="ARBA" id="ARBA00023012"/>
    </source>
</evidence>
<dbReference type="SUPFAM" id="SSF47384">
    <property type="entry name" value="Homodimeric domain of signal transducing histidine kinase"/>
    <property type="match status" value="1"/>
</dbReference>
<dbReference type="AlphaFoldDB" id="A0A4R6RRN8"/>
<dbReference type="InterPro" id="IPR036097">
    <property type="entry name" value="HisK_dim/P_sf"/>
</dbReference>
<feature type="domain" description="Histidine kinase" evidence="14">
    <location>
        <begin position="253"/>
        <end position="463"/>
    </location>
</feature>
<dbReference type="EMBL" id="SNXW01000001">
    <property type="protein sequence ID" value="TDP88596.1"/>
    <property type="molecule type" value="Genomic_DNA"/>
</dbReference>
<keyword evidence="11" id="KW-0902">Two-component regulatory system</keyword>
<evidence type="ECO:0000256" key="2">
    <source>
        <dbReference type="ARBA" id="ARBA00004429"/>
    </source>
</evidence>
<evidence type="ECO:0000256" key="6">
    <source>
        <dbReference type="ARBA" id="ARBA00022553"/>
    </source>
</evidence>
<dbReference type="InterPro" id="IPR003661">
    <property type="entry name" value="HisK_dim/P_dom"/>
</dbReference>
<dbReference type="SMART" id="SM00387">
    <property type="entry name" value="HATPase_c"/>
    <property type="match status" value="1"/>
</dbReference>
<name>A0A4R6RRN8_9BURK</name>
<dbReference type="EC" id="2.7.13.3" evidence="3"/>
<evidence type="ECO:0000313" key="15">
    <source>
        <dbReference type="EMBL" id="TDP88596.1"/>
    </source>
</evidence>
<evidence type="ECO:0000256" key="1">
    <source>
        <dbReference type="ARBA" id="ARBA00000085"/>
    </source>
</evidence>